<feature type="region of interest" description="Disordered" evidence="1">
    <location>
        <begin position="33"/>
        <end position="77"/>
    </location>
</feature>
<comment type="caution">
    <text evidence="2">The sequence shown here is derived from an EMBL/GenBank/DDBJ whole genome shotgun (WGS) entry which is preliminary data.</text>
</comment>
<reference evidence="2 3" key="1">
    <citation type="journal article" date="2020" name="Mol. Biol. Evol.">
        <title>Distinct Expression and Methylation Patterns for Genes with Different Fates following a Single Whole-Genome Duplication in Flowering Plants.</title>
        <authorList>
            <person name="Shi T."/>
            <person name="Rahmani R.S."/>
            <person name="Gugger P.F."/>
            <person name="Wang M."/>
            <person name="Li H."/>
            <person name="Zhang Y."/>
            <person name="Li Z."/>
            <person name="Wang Q."/>
            <person name="Van de Peer Y."/>
            <person name="Marchal K."/>
            <person name="Chen J."/>
        </authorList>
    </citation>
    <scope>NUCLEOTIDE SEQUENCE [LARGE SCALE GENOMIC DNA]</scope>
    <source>
        <tissue evidence="2">Leaf</tissue>
    </source>
</reference>
<keyword evidence="3" id="KW-1185">Reference proteome</keyword>
<feature type="compositionally biased region" description="Basic residues" evidence="1">
    <location>
        <begin position="33"/>
        <end position="50"/>
    </location>
</feature>
<sequence>MKGKSKAFCNVPCTFSLPLNPFCLEFRQSTKIKLPRRKSSSQTPRPRKSFQHNTHIGLLQVHQMKKGGKGTLKKKGK</sequence>
<evidence type="ECO:0000313" key="3">
    <source>
        <dbReference type="Proteomes" id="UP000607653"/>
    </source>
</evidence>
<gene>
    <name evidence="2" type="ORF">HUJ06_001836</name>
</gene>
<feature type="compositionally biased region" description="Basic residues" evidence="1">
    <location>
        <begin position="63"/>
        <end position="77"/>
    </location>
</feature>
<dbReference type="Proteomes" id="UP000607653">
    <property type="component" value="Unassembled WGS sequence"/>
</dbReference>
<evidence type="ECO:0000313" key="2">
    <source>
        <dbReference type="EMBL" id="DAD43606.1"/>
    </source>
</evidence>
<protein>
    <submittedName>
        <fullName evidence="2">Uncharacterized protein</fullName>
    </submittedName>
</protein>
<accession>A0A822ZKS8</accession>
<organism evidence="2 3">
    <name type="scientific">Nelumbo nucifera</name>
    <name type="common">Sacred lotus</name>
    <dbReference type="NCBI Taxonomy" id="4432"/>
    <lineage>
        <taxon>Eukaryota</taxon>
        <taxon>Viridiplantae</taxon>
        <taxon>Streptophyta</taxon>
        <taxon>Embryophyta</taxon>
        <taxon>Tracheophyta</taxon>
        <taxon>Spermatophyta</taxon>
        <taxon>Magnoliopsida</taxon>
        <taxon>Proteales</taxon>
        <taxon>Nelumbonaceae</taxon>
        <taxon>Nelumbo</taxon>
    </lineage>
</organism>
<evidence type="ECO:0000256" key="1">
    <source>
        <dbReference type="SAM" id="MobiDB-lite"/>
    </source>
</evidence>
<dbReference type="EMBL" id="DUZY01000006">
    <property type="protein sequence ID" value="DAD43606.1"/>
    <property type="molecule type" value="Genomic_DNA"/>
</dbReference>
<dbReference type="AlphaFoldDB" id="A0A822ZKS8"/>
<proteinExistence type="predicted"/>
<name>A0A822ZKS8_NELNU</name>